<sequence length="278" mass="31398">MSDPIISKLTELFQRFPGIGPRQARRFVYALADQNPKYLKELASSILKINEEISRCRRCFRIFSGKAKYCAVCENPSRDESKLLVLEKDADLENIEKNGIYDGGYFILGGLLSPLKPEKKDKLNLKELKSRINETNSIKEIVLALSATTNTPTAIHCATRSRTVSDYFISFIKISVKCCLWPLVLRYLVLEWYRATITFLNLPSPIRSASTLKLLKMGAPASMPFSSPTAKTSLNAIKALLSRGNFSTRNFSPSRTKYCFPPVFITANFDMKLYYSSS</sequence>
<evidence type="ECO:0000256" key="6">
    <source>
        <dbReference type="ARBA" id="ARBA00023204"/>
    </source>
</evidence>
<feature type="domain" description="Toprim" evidence="7">
    <location>
        <begin position="82"/>
        <end position="149"/>
    </location>
</feature>
<comment type="caution">
    <text evidence="8">The sequence shown here is derived from an EMBL/GenBank/DDBJ whole genome shotgun (WGS) entry which is preliminary data.</text>
</comment>
<dbReference type="InterPro" id="IPR000093">
    <property type="entry name" value="DNA_Rcmb_RecR"/>
</dbReference>
<dbReference type="Gene3D" id="3.40.1360.10">
    <property type="match status" value="1"/>
</dbReference>
<dbReference type="SUPFAM" id="SSF111304">
    <property type="entry name" value="Recombination protein RecR"/>
    <property type="match status" value="1"/>
</dbReference>
<keyword evidence="6" id="KW-0234">DNA repair</keyword>
<evidence type="ECO:0000256" key="3">
    <source>
        <dbReference type="ARBA" id="ARBA00022771"/>
    </source>
</evidence>
<evidence type="ECO:0000256" key="1">
    <source>
        <dbReference type="ARBA" id="ARBA00022723"/>
    </source>
</evidence>
<accession>A0A0G1LP86</accession>
<protein>
    <submittedName>
        <fullName evidence="8">Recombination protein RecR</fullName>
    </submittedName>
</protein>
<dbReference type="Gene3D" id="1.10.8.420">
    <property type="entry name" value="RecR Domain 1"/>
    <property type="match status" value="1"/>
</dbReference>
<name>A0A0G1LP86_9BACT</name>
<dbReference type="Proteomes" id="UP000033945">
    <property type="component" value="Unassembled WGS sequence"/>
</dbReference>
<dbReference type="GO" id="GO:0006310">
    <property type="term" value="P:DNA recombination"/>
    <property type="evidence" value="ECO:0007669"/>
    <property type="project" value="UniProtKB-KW"/>
</dbReference>
<dbReference type="PANTHER" id="PTHR30446:SF0">
    <property type="entry name" value="RECOMBINATION PROTEIN RECR"/>
    <property type="match status" value="1"/>
</dbReference>
<proteinExistence type="predicted"/>
<evidence type="ECO:0000256" key="2">
    <source>
        <dbReference type="ARBA" id="ARBA00022763"/>
    </source>
</evidence>
<keyword evidence="2" id="KW-0227">DNA damage</keyword>
<dbReference type="GO" id="GO:0003677">
    <property type="term" value="F:DNA binding"/>
    <property type="evidence" value="ECO:0007669"/>
    <property type="project" value="InterPro"/>
</dbReference>
<dbReference type="GO" id="GO:0008270">
    <property type="term" value="F:zinc ion binding"/>
    <property type="evidence" value="ECO:0007669"/>
    <property type="project" value="UniProtKB-KW"/>
</dbReference>
<evidence type="ECO:0000256" key="5">
    <source>
        <dbReference type="ARBA" id="ARBA00023172"/>
    </source>
</evidence>
<keyword evidence="4" id="KW-0862">Zinc</keyword>
<keyword evidence="1" id="KW-0479">Metal-binding</keyword>
<keyword evidence="3" id="KW-0863">Zinc-finger</keyword>
<organism evidence="8 9">
    <name type="scientific">Candidatus Giovannonibacteria bacterium GW2011_GWA2_44_26</name>
    <dbReference type="NCBI Taxonomy" id="1618648"/>
    <lineage>
        <taxon>Bacteria</taxon>
        <taxon>Candidatus Giovannoniibacteriota</taxon>
    </lineage>
</organism>
<evidence type="ECO:0000313" key="8">
    <source>
        <dbReference type="EMBL" id="KKT61739.1"/>
    </source>
</evidence>
<dbReference type="PANTHER" id="PTHR30446">
    <property type="entry name" value="RECOMBINATION PROTEIN RECR"/>
    <property type="match status" value="1"/>
</dbReference>
<dbReference type="GO" id="GO:0006281">
    <property type="term" value="P:DNA repair"/>
    <property type="evidence" value="ECO:0007669"/>
    <property type="project" value="UniProtKB-KW"/>
</dbReference>
<gene>
    <name evidence="8" type="ORF">UW55_C0025G0011</name>
</gene>
<dbReference type="Pfam" id="PF21176">
    <property type="entry name" value="RecR_HhH"/>
    <property type="match status" value="1"/>
</dbReference>
<reference evidence="8 9" key="1">
    <citation type="journal article" date="2015" name="Nature">
        <title>rRNA introns, odd ribosomes, and small enigmatic genomes across a large radiation of phyla.</title>
        <authorList>
            <person name="Brown C.T."/>
            <person name="Hug L.A."/>
            <person name="Thomas B.C."/>
            <person name="Sharon I."/>
            <person name="Castelle C.J."/>
            <person name="Singh A."/>
            <person name="Wilkins M.J."/>
            <person name="Williams K.H."/>
            <person name="Banfield J.F."/>
        </authorList>
    </citation>
    <scope>NUCLEOTIDE SEQUENCE [LARGE SCALE GENOMIC DNA]</scope>
</reference>
<dbReference type="Pfam" id="PF13662">
    <property type="entry name" value="Toprim_4"/>
    <property type="match status" value="1"/>
</dbReference>
<evidence type="ECO:0000313" key="9">
    <source>
        <dbReference type="Proteomes" id="UP000033945"/>
    </source>
</evidence>
<dbReference type="AlphaFoldDB" id="A0A0G1LP86"/>
<dbReference type="InterPro" id="IPR023627">
    <property type="entry name" value="Rcmb_RecR"/>
</dbReference>
<dbReference type="EMBL" id="LCIT01000025">
    <property type="protein sequence ID" value="KKT61739.1"/>
    <property type="molecule type" value="Genomic_DNA"/>
</dbReference>
<dbReference type="InterPro" id="IPR006171">
    <property type="entry name" value="TOPRIM_dom"/>
</dbReference>
<evidence type="ECO:0000256" key="4">
    <source>
        <dbReference type="ARBA" id="ARBA00022833"/>
    </source>
</evidence>
<keyword evidence="5" id="KW-0233">DNA recombination</keyword>
<evidence type="ECO:0000259" key="7">
    <source>
        <dbReference type="Pfam" id="PF13662"/>
    </source>
</evidence>